<dbReference type="EMBL" id="KN835430">
    <property type="protein sequence ID" value="KIK37769.1"/>
    <property type="molecule type" value="Genomic_DNA"/>
</dbReference>
<reference evidence="3" key="2">
    <citation type="submission" date="2015-01" db="EMBL/GenBank/DDBJ databases">
        <title>Evolutionary Origins and Diversification of the Mycorrhizal Mutualists.</title>
        <authorList>
            <consortium name="DOE Joint Genome Institute"/>
            <consortium name="Mycorrhizal Genomics Consortium"/>
            <person name="Kohler A."/>
            <person name="Kuo A."/>
            <person name="Nagy L.G."/>
            <person name="Floudas D."/>
            <person name="Copeland A."/>
            <person name="Barry K.W."/>
            <person name="Cichocki N."/>
            <person name="Veneault-Fourrey C."/>
            <person name="LaButti K."/>
            <person name="Lindquist E.A."/>
            <person name="Lipzen A."/>
            <person name="Lundell T."/>
            <person name="Morin E."/>
            <person name="Murat C."/>
            <person name="Riley R."/>
            <person name="Ohm R."/>
            <person name="Sun H."/>
            <person name="Tunlid A."/>
            <person name="Henrissat B."/>
            <person name="Grigoriev I.V."/>
            <person name="Hibbett D.S."/>
            <person name="Martin F."/>
        </authorList>
    </citation>
    <scope>NUCLEOTIDE SEQUENCE [LARGE SCALE GENOMIC DNA]</scope>
    <source>
        <strain evidence="3">UH-Slu-Lm8-n1</strain>
    </source>
</reference>
<sequence>MEAPSSPSSTITAPPDYTETARRLAKMIVEAMTCDFAFMHYDSASEYMIEWRWPIGCDGKRVPPSHLKKHRDGYDFRFPCCLCADGGGRGAYVESAVYSWWDESTKKTDWIARCTANRCGYQAEFQYPQREQEVLPEAIPLEWTYKEQKELLNRLDSCIGNGISETEFRILFRRCKKCMRVGARPVMNRHICAEAALDARRVDVKGEPCALIEVPVSFKGKLPRVPREQPPQYELNTTLGKDRAGRKNLMTLEKGPQILIPNDVFTGGFTPRKMRLPSNRIFKNPLGVVIPSSAHQPPTGANSSIFAEGTTPNRLQPSPVLPSSPSLTMYLVPEELEAGPSGYFDSSEHSKAELEEELESFFRDPESASPDLPPPSDGQDQASITTIWREDLAPPTIIMPASSHLLFTGSHPLVTIRTIRDHNSLYRDLRIQVYNITGSYHRVIVQLSILRKLSLGPDSQLPKHVLKNRGEEGEEETKLETEILPTTLNETCKETRVRPLNIEGQLEGLAHQLAHQAPGSRPRDFNSVTDLQTELYILSFLLKDRVYPGDLWDIVGERGIEARQEETLRRHQLICPGGDSTRRHAHVERIIMDERRRRCQMEVSLYSQAIELLEQHWMSRFGSRTKHPIKPSTMQASTPPYYIPLPCAPLACFITTRETTIKDWWNFKFTFGWLYPFSLWSTGPASRKITIVSWLLIFPVKRNNAHLHNLGSDLLILQAKLHRAQAEMELYTMAIENSHVYGFYDSSLSMSQDWIVPRCLPEEVDLIHSHEDVEDEDGDIGGSGSEDYDDIDVWMI</sequence>
<organism evidence="2 3">
    <name type="scientific">Suillus luteus UH-Slu-Lm8-n1</name>
    <dbReference type="NCBI Taxonomy" id="930992"/>
    <lineage>
        <taxon>Eukaryota</taxon>
        <taxon>Fungi</taxon>
        <taxon>Dikarya</taxon>
        <taxon>Basidiomycota</taxon>
        <taxon>Agaricomycotina</taxon>
        <taxon>Agaricomycetes</taxon>
        <taxon>Agaricomycetidae</taxon>
        <taxon>Boletales</taxon>
        <taxon>Suillineae</taxon>
        <taxon>Suillaceae</taxon>
        <taxon>Suillus</taxon>
    </lineage>
</organism>
<evidence type="ECO:0000313" key="2">
    <source>
        <dbReference type="EMBL" id="KIK37769.1"/>
    </source>
</evidence>
<dbReference type="AlphaFoldDB" id="A0A0D0AI03"/>
<protein>
    <submittedName>
        <fullName evidence="2">Uncharacterized protein</fullName>
    </submittedName>
</protein>
<accession>A0A0D0AI03</accession>
<proteinExistence type="predicted"/>
<name>A0A0D0AI03_9AGAM</name>
<feature type="region of interest" description="Disordered" evidence="1">
    <location>
        <begin position="292"/>
        <end position="322"/>
    </location>
</feature>
<dbReference type="Proteomes" id="UP000054485">
    <property type="component" value="Unassembled WGS sequence"/>
</dbReference>
<dbReference type="InParanoid" id="A0A0D0AI03"/>
<evidence type="ECO:0000256" key="1">
    <source>
        <dbReference type="SAM" id="MobiDB-lite"/>
    </source>
</evidence>
<reference evidence="2 3" key="1">
    <citation type="submission" date="2014-04" db="EMBL/GenBank/DDBJ databases">
        <authorList>
            <consortium name="DOE Joint Genome Institute"/>
            <person name="Kuo A."/>
            <person name="Ruytinx J."/>
            <person name="Rineau F."/>
            <person name="Colpaert J."/>
            <person name="Kohler A."/>
            <person name="Nagy L.G."/>
            <person name="Floudas D."/>
            <person name="Copeland A."/>
            <person name="Barry K.W."/>
            <person name="Cichocki N."/>
            <person name="Veneault-Fourrey C."/>
            <person name="LaButti K."/>
            <person name="Lindquist E.A."/>
            <person name="Lipzen A."/>
            <person name="Lundell T."/>
            <person name="Morin E."/>
            <person name="Murat C."/>
            <person name="Sun H."/>
            <person name="Tunlid A."/>
            <person name="Henrissat B."/>
            <person name="Grigoriev I.V."/>
            <person name="Hibbett D.S."/>
            <person name="Martin F."/>
            <person name="Nordberg H.P."/>
            <person name="Cantor M.N."/>
            <person name="Hua S.X."/>
        </authorList>
    </citation>
    <scope>NUCLEOTIDE SEQUENCE [LARGE SCALE GENOMIC DNA]</scope>
    <source>
        <strain evidence="2 3">UH-Slu-Lm8-n1</strain>
    </source>
</reference>
<gene>
    <name evidence="2" type="ORF">CY34DRAFT_108952</name>
</gene>
<keyword evidence="3" id="KW-1185">Reference proteome</keyword>
<dbReference type="HOGENOM" id="CLU_353068_0_0_1"/>
<feature type="region of interest" description="Disordered" evidence="1">
    <location>
        <begin position="340"/>
        <end position="381"/>
    </location>
</feature>
<evidence type="ECO:0000313" key="3">
    <source>
        <dbReference type="Proteomes" id="UP000054485"/>
    </source>
</evidence>
<dbReference type="OrthoDB" id="2678974at2759"/>
<feature type="compositionally biased region" description="Polar residues" evidence="1">
    <location>
        <begin position="293"/>
        <end position="316"/>
    </location>
</feature>